<name>A0A6J4PU17_9ACTN</name>
<protein>
    <submittedName>
        <fullName evidence="2">Uncharacterized protein</fullName>
    </submittedName>
</protein>
<proteinExistence type="predicted"/>
<evidence type="ECO:0000313" key="2">
    <source>
        <dbReference type="EMBL" id="CAA9423530.1"/>
    </source>
</evidence>
<organism evidence="2">
    <name type="scientific">uncultured Rubrobacteraceae bacterium</name>
    <dbReference type="NCBI Taxonomy" id="349277"/>
    <lineage>
        <taxon>Bacteria</taxon>
        <taxon>Bacillati</taxon>
        <taxon>Actinomycetota</taxon>
        <taxon>Rubrobacteria</taxon>
        <taxon>Rubrobacterales</taxon>
        <taxon>Rubrobacteraceae</taxon>
        <taxon>environmental samples</taxon>
    </lineage>
</organism>
<accession>A0A6J4PU17</accession>
<feature type="region of interest" description="Disordered" evidence="1">
    <location>
        <begin position="1"/>
        <end position="167"/>
    </location>
</feature>
<feature type="non-terminal residue" evidence="2">
    <location>
        <position position="167"/>
    </location>
</feature>
<sequence length="167" mass="18542">GESSRKTKAAADYPSAPATPTPTRPAAGPAARPTTPRTGADTRWRLRPEHRPALRARHQAQEPHRVPGLRALPARPAPARGPDRDRARQLRPSPVDQDRHPRRGPGDGEQRRASRHDPPLHRPAEPARHDRPRAARSRHQDRDDQEGGGCSMRHQYPTLPTPTGRSL</sequence>
<feature type="non-terminal residue" evidence="2">
    <location>
        <position position="1"/>
    </location>
</feature>
<gene>
    <name evidence="2" type="ORF">AVDCRST_MAG01-01-2435</name>
</gene>
<feature type="compositionally biased region" description="Low complexity" evidence="1">
    <location>
        <begin position="68"/>
        <end position="80"/>
    </location>
</feature>
<feature type="compositionally biased region" description="Basic and acidic residues" evidence="1">
    <location>
        <begin position="40"/>
        <end position="52"/>
    </location>
</feature>
<feature type="compositionally biased region" description="Low complexity" evidence="1">
    <location>
        <begin position="24"/>
        <end position="39"/>
    </location>
</feature>
<feature type="compositionally biased region" description="Basic and acidic residues" evidence="1">
    <location>
        <begin position="96"/>
        <end position="142"/>
    </location>
</feature>
<evidence type="ECO:0000256" key="1">
    <source>
        <dbReference type="SAM" id="MobiDB-lite"/>
    </source>
</evidence>
<reference evidence="2" key="1">
    <citation type="submission" date="2020-02" db="EMBL/GenBank/DDBJ databases">
        <authorList>
            <person name="Meier V. D."/>
        </authorList>
    </citation>
    <scope>NUCLEOTIDE SEQUENCE</scope>
    <source>
        <strain evidence="2">AVDCRST_MAG01</strain>
    </source>
</reference>
<dbReference type="AlphaFoldDB" id="A0A6J4PU17"/>
<dbReference type="EMBL" id="CADCUW010000333">
    <property type="protein sequence ID" value="CAA9423530.1"/>
    <property type="molecule type" value="Genomic_DNA"/>
</dbReference>